<accession>A0ABT0PI55</accession>
<sequence length="206" mass="22940">MSQFFQIHPDNPQVRLIRQAVAILDKGGVIVYPTDSAYALGCRLGDKKAVNRIRRIRHLDERHNLTLVCRDLSELATYAKVGNSTYRSLKAATPGAYTFILNATSQVPRLVMHPKRRTIGIRVPDNKIVSALLEELGEPLLSSTLHMPGDEFPLTDPYDIRATLENQLDLIIDGGFCGMEPTTVVSLVDDSAEVWREGKGDPNLFQ</sequence>
<keyword evidence="2" id="KW-0548">Nucleotidyltransferase</keyword>
<dbReference type="PROSITE" id="PS51163">
    <property type="entry name" value="YRDC"/>
    <property type="match status" value="1"/>
</dbReference>
<dbReference type="Pfam" id="PF01300">
    <property type="entry name" value="Sua5_yciO_yrdC"/>
    <property type="match status" value="1"/>
</dbReference>
<comment type="caution">
    <text evidence="2">The sequence shown here is derived from an EMBL/GenBank/DDBJ whole genome shotgun (WGS) entry which is preliminary data.</text>
</comment>
<evidence type="ECO:0000313" key="3">
    <source>
        <dbReference type="Proteomes" id="UP001203338"/>
    </source>
</evidence>
<organism evidence="2 3">
    <name type="scientific">Parendozoicomonas callyspongiae</name>
    <dbReference type="NCBI Taxonomy" id="2942213"/>
    <lineage>
        <taxon>Bacteria</taxon>
        <taxon>Pseudomonadati</taxon>
        <taxon>Pseudomonadota</taxon>
        <taxon>Gammaproteobacteria</taxon>
        <taxon>Oceanospirillales</taxon>
        <taxon>Endozoicomonadaceae</taxon>
        <taxon>Parendozoicomonas</taxon>
    </lineage>
</organism>
<dbReference type="Proteomes" id="UP001203338">
    <property type="component" value="Unassembled WGS sequence"/>
</dbReference>
<evidence type="ECO:0000259" key="1">
    <source>
        <dbReference type="PROSITE" id="PS51163"/>
    </source>
</evidence>
<protein>
    <submittedName>
        <fullName evidence="2">L-threonylcarbamoyladenylate synthase</fullName>
        <ecNumber evidence="2">2.7.7.87</ecNumber>
    </submittedName>
</protein>
<feature type="domain" description="YrdC-like" evidence="1">
    <location>
        <begin position="14"/>
        <end position="200"/>
    </location>
</feature>
<dbReference type="EMBL" id="JAMFLX010000018">
    <property type="protein sequence ID" value="MCL6270931.1"/>
    <property type="molecule type" value="Genomic_DNA"/>
</dbReference>
<dbReference type="InterPro" id="IPR017945">
    <property type="entry name" value="DHBP_synth_RibB-like_a/b_dom"/>
</dbReference>
<dbReference type="Gene3D" id="3.90.870.10">
    <property type="entry name" value="DHBP synthase"/>
    <property type="match status" value="1"/>
</dbReference>
<evidence type="ECO:0000313" key="2">
    <source>
        <dbReference type="EMBL" id="MCL6270931.1"/>
    </source>
</evidence>
<dbReference type="PANTHER" id="PTHR42828">
    <property type="entry name" value="DHBP SYNTHASE RIBB-LIKE ALPHA/BETA DOMAIN-CONTAINING PROTEIN"/>
    <property type="match status" value="1"/>
</dbReference>
<name>A0ABT0PI55_9GAMM</name>
<dbReference type="NCBIfam" id="TIGR00057">
    <property type="entry name" value="L-threonylcarbamoyladenylate synthase"/>
    <property type="match status" value="1"/>
</dbReference>
<proteinExistence type="predicted"/>
<dbReference type="InterPro" id="IPR006070">
    <property type="entry name" value="Sua5-like_dom"/>
</dbReference>
<dbReference type="PANTHER" id="PTHR42828:SF3">
    <property type="entry name" value="THREONYLCARBAMOYL-AMP SYNTHASE"/>
    <property type="match status" value="1"/>
</dbReference>
<dbReference type="RefSeq" id="WP_249700241.1">
    <property type="nucleotide sequence ID" value="NZ_JAMFLX010000018.1"/>
</dbReference>
<dbReference type="InterPro" id="IPR052532">
    <property type="entry name" value="SUA5_domain"/>
</dbReference>
<reference evidence="2 3" key="1">
    <citation type="submission" date="2022-05" db="EMBL/GenBank/DDBJ databases">
        <authorList>
            <person name="Park J.-S."/>
        </authorList>
    </citation>
    <scope>NUCLEOTIDE SEQUENCE [LARGE SCALE GENOMIC DNA]</scope>
    <source>
        <strain evidence="2 3">2012CJ34-2</strain>
    </source>
</reference>
<dbReference type="SUPFAM" id="SSF55821">
    <property type="entry name" value="YrdC/RibB"/>
    <property type="match status" value="1"/>
</dbReference>
<dbReference type="GO" id="GO:0061710">
    <property type="term" value="F:L-threonylcarbamoyladenylate synthase"/>
    <property type="evidence" value="ECO:0007669"/>
    <property type="project" value="UniProtKB-EC"/>
</dbReference>
<gene>
    <name evidence="2" type="ORF">M3P05_13455</name>
</gene>
<keyword evidence="3" id="KW-1185">Reference proteome</keyword>
<dbReference type="EC" id="2.7.7.87" evidence="2"/>
<keyword evidence="2" id="KW-0808">Transferase</keyword>